<protein>
    <submittedName>
        <fullName evidence="1">Uncharacterized protein</fullName>
    </submittedName>
</protein>
<sequence>MRKTLRANDGGETKERMGDSIILDANSAFRATSCIYETPLLNKVREVGKVEKIKSKTTFGGISQNGKKTEYTSWVPVEHLNTSAVLEGIRQSQNTKHTKVCRRRDQSIPSGWLRMNTGRGYTREFVPAGVRGYGCSKSNSILMLHIALHPSSRLEYFRINKVSKTVNSTVETKGPKFFGIDKILSEICRGVDTREEQKPFFAHAPTVVIIISHVIPSRQSAHSDTTEQRGQASKTTHFSELAKAVHGGILRGRGKHGMSGN</sequence>
<keyword evidence="2" id="KW-1185">Reference proteome</keyword>
<organism evidence="1 2">
    <name type="scientific">Mycena albidolilacea</name>
    <dbReference type="NCBI Taxonomy" id="1033008"/>
    <lineage>
        <taxon>Eukaryota</taxon>
        <taxon>Fungi</taxon>
        <taxon>Dikarya</taxon>
        <taxon>Basidiomycota</taxon>
        <taxon>Agaricomycotina</taxon>
        <taxon>Agaricomycetes</taxon>
        <taxon>Agaricomycetidae</taxon>
        <taxon>Agaricales</taxon>
        <taxon>Marasmiineae</taxon>
        <taxon>Mycenaceae</taxon>
        <taxon>Mycena</taxon>
    </lineage>
</organism>
<evidence type="ECO:0000313" key="1">
    <source>
        <dbReference type="EMBL" id="KAJ7307632.1"/>
    </source>
</evidence>
<accession>A0AAD6Z539</accession>
<dbReference type="Proteomes" id="UP001218218">
    <property type="component" value="Unassembled WGS sequence"/>
</dbReference>
<gene>
    <name evidence="1" type="ORF">DFH08DRAFT_824161</name>
</gene>
<dbReference type="EMBL" id="JARIHO010000088">
    <property type="protein sequence ID" value="KAJ7307632.1"/>
    <property type="molecule type" value="Genomic_DNA"/>
</dbReference>
<name>A0AAD6Z539_9AGAR</name>
<reference evidence="1" key="1">
    <citation type="submission" date="2023-03" db="EMBL/GenBank/DDBJ databases">
        <title>Massive genome expansion in bonnet fungi (Mycena s.s.) driven by repeated elements and novel gene families across ecological guilds.</title>
        <authorList>
            <consortium name="Lawrence Berkeley National Laboratory"/>
            <person name="Harder C.B."/>
            <person name="Miyauchi S."/>
            <person name="Viragh M."/>
            <person name="Kuo A."/>
            <person name="Thoen E."/>
            <person name="Andreopoulos B."/>
            <person name="Lu D."/>
            <person name="Skrede I."/>
            <person name="Drula E."/>
            <person name="Henrissat B."/>
            <person name="Morin E."/>
            <person name="Kohler A."/>
            <person name="Barry K."/>
            <person name="LaButti K."/>
            <person name="Morin E."/>
            <person name="Salamov A."/>
            <person name="Lipzen A."/>
            <person name="Mereny Z."/>
            <person name="Hegedus B."/>
            <person name="Baldrian P."/>
            <person name="Stursova M."/>
            <person name="Weitz H."/>
            <person name="Taylor A."/>
            <person name="Grigoriev I.V."/>
            <person name="Nagy L.G."/>
            <person name="Martin F."/>
            <person name="Kauserud H."/>
        </authorList>
    </citation>
    <scope>NUCLEOTIDE SEQUENCE</scope>
    <source>
        <strain evidence="1">CBHHK002</strain>
    </source>
</reference>
<dbReference type="AlphaFoldDB" id="A0AAD6Z539"/>
<evidence type="ECO:0000313" key="2">
    <source>
        <dbReference type="Proteomes" id="UP001218218"/>
    </source>
</evidence>
<comment type="caution">
    <text evidence="1">The sequence shown here is derived from an EMBL/GenBank/DDBJ whole genome shotgun (WGS) entry which is preliminary data.</text>
</comment>
<proteinExistence type="predicted"/>